<evidence type="ECO:0000256" key="3">
    <source>
        <dbReference type="ARBA" id="ARBA00008097"/>
    </source>
</evidence>
<evidence type="ECO:0000256" key="1">
    <source>
        <dbReference type="ARBA" id="ARBA00004711"/>
    </source>
</evidence>
<gene>
    <name evidence="14" type="primary">hypF</name>
    <name evidence="14" type="ORF">ACGTZG_09725</name>
</gene>
<dbReference type="Gene3D" id="3.90.870.50">
    <property type="match status" value="1"/>
</dbReference>
<comment type="caution">
    <text evidence="11">Lacks conserved residue(s) required for the propagation of feature annotation.</text>
</comment>
<dbReference type="EMBL" id="JBIEKR010000007">
    <property type="protein sequence ID" value="MFG6273466.1"/>
    <property type="molecule type" value="Genomic_DNA"/>
</dbReference>
<proteinExistence type="inferred from homology"/>
<dbReference type="GO" id="GO:0016874">
    <property type="term" value="F:ligase activity"/>
    <property type="evidence" value="ECO:0007669"/>
    <property type="project" value="UniProtKB-KW"/>
</dbReference>
<keyword evidence="15" id="KW-1185">Reference proteome</keyword>
<dbReference type="PANTHER" id="PTHR42959">
    <property type="entry name" value="CARBAMOYLTRANSFERASE"/>
    <property type="match status" value="1"/>
</dbReference>
<keyword evidence="6" id="KW-0863">Zinc-finger</keyword>
<dbReference type="Pfam" id="PF22521">
    <property type="entry name" value="HypF_C_2"/>
    <property type="match status" value="1"/>
</dbReference>
<dbReference type="PROSITE" id="PS00150">
    <property type="entry name" value="ACYLPHOSPHATASE_1"/>
    <property type="match status" value="1"/>
</dbReference>
<comment type="similarity">
    <text evidence="3 10">Belongs to the carbamoyltransferase HypF family.</text>
</comment>
<comment type="pathway">
    <text evidence="1">Protein modification; [NiFe] hydrogenase maturation.</text>
</comment>
<dbReference type="PROSITE" id="PS51160">
    <property type="entry name" value="ACYLPHOSPHATASE_3"/>
    <property type="match status" value="1"/>
</dbReference>
<name>A0ABW7DQ21_9FIRM</name>
<organism evidence="14 15">
    <name type="scientific">Megasphaera hexanoica</name>
    <dbReference type="NCBI Taxonomy" id="1675036"/>
    <lineage>
        <taxon>Bacteria</taxon>
        <taxon>Bacillati</taxon>
        <taxon>Bacillota</taxon>
        <taxon>Negativicutes</taxon>
        <taxon>Veillonellales</taxon>
        <taxon>Veillonellaceae</taxon>
        <taxon>Megasphaera</taxon>
    </lineage>
</organism>
<dbReference type="InterPro" id="IPR004421">
    <property type="entry name" value="Carbamoyltransferase_HypF"/>
</dbReference>
<dbReference type="Gene3D" id="3.30.420.360">
    <property type="match status" value="1"/>
</dbReference>
<comment type="catalytic activity">
    <reaction evidence="9">
        <text>C-terminal L-cysteinyl-[HypE protein] + carbamoyl phosphate + ATP + H2O = C-terminal S-carboxamide-L-cysteinyl-[HypE protein] + AMP + phosphate + diphosphate + H(+)</text>
        <dbReference type="Rhea" id="RHEA:55636"/>
        <dbReference type="Rhea" id="RHEA-COMP:14247"/>
        <dbReference type="Rhea" id="RHEA-COMP:14392"/>
        <dbReference type="ChEBI" id="CHEBI:15377"/>
        <dbReference type="ChEBI" id="CHEBI:15378"/>
        <dbReference type="ChEBI" id="CHEBI:30616"/>
        <dbReference type="ChEBI" id="CHEBI:33019"/>
        <dbReference type="ChEBI" id="CHEBI:43474"/>
        <dbReference type="ChEBI" id="CHEBI:58228"/>
        <dbReference type="ChEBI" id="CHEBI:76913"/>
        <dbReference type="ChEBI" id="CHEBI:139126"/>
        <dbReference type="ChEBI" id="CHEBI:456215"/>
    </reaction>
</comment>
<keyword evidence="4 14" id="KW-0436">Ligase</keyword>
<dbReference type="Gene3D" id="3.30.420.40">
    <property type="match status" value="1"/>
</dbReference>
<dbReference type="Pfam" id="PF01300">
    <property type="entry name" value="Sua5_yciO_yrdC"/>
    <property type="match status" value="1"/>
</dbReference>
<dbReference type="SUPFAM" id="SSF54975">
    <property type="entry name" value="Acylphosphatase/BLUF domain-like"/>
    <property type="match status" value="1"/>
</dbReference>
<comment type="caution">
    <text evidence="14">The sequence shown here is derived from an EMBL/GenBank/DDBJ whole genome shotgun (WGS) entry which is preliminary data.</text>
</comment>
<evidence type="ECO:0000256" key="6">
    <source>
        <dbReference type="ARBA" id="ARBA00022771"/>
    </source>
</evidence>
<evidence type="ECO:0000256" key="8">
    <source>
        <dbReference type="ARBA" id="ARBA00047645"/>
    </source>
</evidence>
<dbReference type="RefSeq" id="WP_113855600.1">
    <property type="nucleotide sequence ID" value="NZ_CP011940.1"/>
</dbReference>
<dbReference type="PANTHER" id="PTHR42959:SF1">
    <property type="entry name" value="CARBAMOYLTRANSFERASE HYPF"/>
    <property type="match status" value="1"/>
</dbReference>
<dbReference type="InterPro" id="IPR017968">
    <property type="entry name" value="Acylphosphatase_CS"/>
</dbReference>
<dbReference type="InterPro" id="IPR051060">
    <property type="entry name" value="Carbamoyltrans_HypF-like"/>
</dbReference>
<evidence type="ECO:0000256" key="11">
    <source>
        <dbReference type="PROSITE-ProRule" id="PRU00520"/>
    </source>
</evidence>
<dbReference type="InterPro" id="IPR001792">
    <property type="entry name" value="Acylphosphatase-like_dom"/>
</dbReference>
<dbReference type="Pfam" id="PF07503">
    <property type="entry name" value="zf-HYPF"/>
    <property type="match status" value="2"/>
</dbReference>
<dbReference type="InterPro" id="IPR006070">
    <property type="entry name" value="Sua5-like_dom"/>
</dbReference>
<dbReference type="Gene3D" id="3.30.110.120">
    <property type="match status" value="1"/>
</dbReference>
<dbReference type="SUPFAM" id="SSF55821">
    <property type="entry name" value="YrdC/RibB"/>
    <property type="match status" value="1"/>
</dbReference>
<keyword evidence="5" id="KW-0479">Metal-binding</keyword>
<dbReference type="Proteomes" id="UP001605989">
    <property type="component" value="Unassembled WGS sequence"/>
</dbReference>
<dbReference type="InterPro" id="IPR055128">
    <property type="entry name" value="HypF_C_2"/>
</dbReference>
<evidence type="ECO:0000256" key="10">
    <source>
        <dbReference type="PIRNR" id="PIRNR006256"/>
    </source>
</evidence>
<evidence type="ECO:0000256" key="9">
    <source>
        <dbReference type="ARBA" id="ARBA00048220"/>
    </source>
</evidence>
<reference evidence="14 15" key="1">
    <citation type="submission" date="2024-10" db="EMBL/GenBank/DDBJ databases">
        <authorList>
            <person name="Sang B.-I."/>
            <person name="Prabhaharan D."/>
        </authorList>
    </citation>
    <scope>NUCLEOTIDE SEQUENCE [LARGE SCALE GENOMIC DNA]</scope>
    <source>
        <strain evidence="14 15">MH</strain>
    </source>
</reference>
<evidence type="ECO:0000256" key="2">
    <source>
        <dbReference type="ARBA" id="ARBA00005614"/>
    </source>
</evidence>
<comment type="similarity">
    <text evidence="2">Belongs to the acylphosphatase family.</text>
</comment>
<dbReference type="InterPro" id="IPR041440">
    <property type="entry name" value="HypF_C"/>
</dbReference>
<keyword evidence="7" id="KW-0862">Zinc</keyword>
<protein>
    <recommendedName>
        <fullName evidence="10">Carbamoyltransferase</fullName>
        <ecNumber evidence="10">6.2.-.-</ecNumber>
    </recommendedName>
</protein>
<feature type="domain" description="YrdC-like" evidence="13">
    <location>
        <begin position="195"/>
        <end position="385"/>
    </location>
</feature>
<evidence type="ECO:0000256" key="5">
    <source>
        <dbReference type="ARBA" id="ARBA00022723"/>
    </source>
</evidence>
<dbReference type="PIRSF" id="PIRSF006256">
    <property type="entry name" value="CMPcnvr_hdrg_mat"/>
    <property type="match status" value="1"/>
</dbReference>
<sequence>METVRICVLGIVQGVGFRPFVSRLAHSCHVRGTVCNKGSYVEILVQGPEEARKQFQQKLPEKAPARSAILKIITEQTDVPPFPDFSIVESEAEEGDVFVSPDIAICDDCKKELFDPQNRRYLHPFINCTACGPRMTILDAMPYDRERTSMAEFPMCSQCEYEYTHRETRRYDAQPVCCPDCGPEVYILDSTERGRDAVTAARQALVSGRIIAVKGIGGYHLCCDAFQEKTVQRLRCLKHRPAKPFAVMMKDMAAVDRHCVIPAGADRVLDGHEKPIILLEKRSDTTLAPSLAPENPFLGVMLPYTPLHLLLFTYDDGLDVPDALVMTSANVSGAPICHDEAEARQELPDLCDAILSHNRRIRLRADDSVINWYDGSPYMIRRSRGYAPLPFFYGRETGTVLALGGELKNSFCLVRDRLYYLSPYIGDMADVRTVQALRDGVSRMKTLLEIEPACVACDLHPRYNTTAVAQEMGLPVIPVQHHFAHILSCMAENDWEQPVIGVAFDGTGYGTDGTVWGGEILLCDCHGFHRSASIAPFWQRGGDVAAREGWRIAVSLISHLYPKTDEAVAVVDRLRLCSRKEWQMQSFMAQQGINSILSTSAGRLFDGVSAILGLARQSSFEGEAAMKIQFAARRWMKDHHTRPETLIPPQKENGRWILPTMELVQYLAEEKMAGRDSDFLAYIFHCRLAGQIVGACLQISQETGVKTVALSGGVFQNTLLLSLCEQALGQAGLGVLRHHLVPVNDGGIALGQAVYAMMNQERQWDRTIQRPI</sequence>
<dbReference type="Pfam" id="PF17788">
    <property type="entry name" value="HypF_C"/>
    <property type="match status" value="1"/>
</dbReference>
<evidence type="ECO:0000259" key="12">
    <source>
        <dbReference type="PROSITE" id="PS51160"/>
    </source>
</evidence>
<evidence type="ECO:0000313" key="15">
    <source>
        <dbReference type="Proteomes" id="UP001605989"/>
    </source>
</evidence>
<comment type="catalytic activity">
    <reaction evidence="8">
        <text>an acyl phosphate + H2O = a carboxylate + phosphate + H(+)</text>
        <dbReference type="Rhea" id="RHEA:14965"/>
        <dbReference type="ChEBI" id="CHEBI:15377"/>
        <dbReference type="ChEBI" id="CHEBI:15378"/>
        <dbReference type="ChEBI" id="CHEBI:29067"/>
        <dbReference type="ChEBI" id="CHEBI:43474"/>
        <dbReference type="ChEBI" id="CHEBI:59918"/>
        <dbReference type="EC" id="3.6.1.7"/>
    </reaction>
</comment>
<dbReference type="PROSITE" id="PS51163">
    <property type="entry name" value="YRDC"/>
    <property type="match status" value="1"/>
</dbReference>
<dbReference type="Pfam" id="PF00708">
    <property type="entry name" value="Acylphosphatase"/>
    <property type="match status" value="1"/>
</dbReference>
<accession>A0ABW7DQ21</accession>
<evidence type="ECO:0000313" key="14">
    <source>
        <dbReference type="EMBL" id="MFG6273466.1"/>
    </source>
</evidence>
<dbReference type="NCBIfam" id="TIGR00143">
    <property type="entry name" value="hypF"/>
    <property type="match status" value="1"/>
</dbReference>
<dbReference type="InterPro" id="IPR011125">
    <property type="entry name" value="Znf_HypF"/>
</dbReference>
<evidence type="ECO:0000256" key="7">
    <source>
        <dbReference type="ARBA" id="ARBA00022833"/>
    </source>
</evidence>
<evidence type="ECO:0000259" key="13">
    <source>
        <dbReference type="PROSITE" id="PS51163"/>
    </source>
</evidence>
<dbReference type="InterPro" id="IPR036046">
    <property type="entry name" value="Acylphosphatase-like_dom_sf"/>
</dbReference>
<evidence type="ECO:0000256" key="4">
    <source>
        <dbReference type="ARBA" id="ARBA00022598"/>
    </source>
</evidence>
<dbReference type="InterPro" id="IPR017945">
    <property type="entry name" value="DHBP_synth_RibB-like_a/b_dom"/>
</dbReference>
<feature type="domain" description="Acylphosphatase-like" evidence="12">
    <location>
        <begin position="3"/>
        <end position="89"/>
    </location>
</feature>
<dbReference type="EC" id="6.2.-.-" evidence="10"/>